<evidence type="ECO:0000313" key="2">
    <source>
        <dbReference type="EMBL" id="MBE8718811.1"/>
    </source>
</evidence>
<evidence type="ECO:0000256" key="1">
    <source>
        <dbReference type="SAM" id="Phobius"/>
    </source>
</evidence>
<dbReference type="Pfam" id="PF11293">
    <property type="entry name" value="DUF3094"/>
    <property type="match status" value="1"/>
</dbReference>
<organism evidence="2 3">
    <name type="scientific">Cellvibrio polysaccharolyticus</name>
    <dbReference type="NCBI Taxonomy" id="2082724"/>
    <lineage>
        <taxon>Bacteria</taxon>
        <taxon>Pseudomonadati</taxon>
        <taxon>Pseudomonadota</taxon>
        <taxon>Gammaproteobacteria</taxon>
        <taxon>Cellvibrionales</taxon>
        <taxon>Cellvibrionaceae</taxon>
        <taxon>Cellvibrio</taxon>
    </lineage>
</organism>
<dbReference type="RefSeq" id="WP_193911677.1">
    <property type="nucleotide sequence ID" value="NZ_PRDL01000001.1"/>
</dbReference>
<comment type="caution">
    <text evidence="2">The sequence shown here is derived from an EMBL/GenBank/DDBJ whole genome shotgun (WGS) entry which is preliminary data.</text>
</comment>
<dbReference type="AlphaFoldDB" id="A0A928YUL2"/>
<name>A0A928YUL2_9GAMM</name>
<gene>
    <name evidence="2" type="ORF">C4F51_16685</name>
</gene>
<reference evidence="2" key="1">
    <citation type="submission" date="2018-07" db="EMBL/GenBank/DDBJ databases">
        <title>Genome assembly of strain Ka43.</title>
        <authorList>
            <person name="Kukolya J."/>
            <person name="Nagy I."/>
            <person name="Horvath B."/>
            <person name="Toth A."/>
        </authorList>
    </citation>
    <scope>NUCLEOTIDE SEQUENCE</scope>
    <source>
        <strain evidence="2">KB43</strain>
    </source>
</reference>
<keyword evidence="3" id="KW-1185">Reference proteome</keyword>
<dbReference type="Proteomes" id="UP000652567">
    <property type="component" value="Unassembled WGS sequence"/>
</dbReference>
<evidence type="ECO:0000313" key="3">
    <source>
        <dbReference type="Proteomes" id="UP000652567"/>
    </source>
</evidence>
<dbReference type="InterPro" id="IPR021444">
    <property type="entry name" value="DUF3094"/>
</dbReference>
<feature type="transmembrane region" description="Helical" evidence="1">
    <location>
        <begin position="32"/>
        <end position="55"/>
    </location>
</feature>
<protein>
    <submittedName>
        <fullName evidence="2">DUF3094 family protein</fullName>
    </submittedName>
</protein>
<proteinExistence type="predicted"/>
<sequence>MPASLSPEDQRRVNKVIRQGVNQVERKPFRGWVLLGVILLVLTLLSVFSYGIAVFHGVV</sequence>
<keyword evidence="1" id="KW-0472">Membrane</keyword>
<accession>A0A928YUL2</accession>
<dbReference type="EMBL" id="PRDL01000001">
    <property type="protein sequence ID" value="MBE8718811.1"/>
    <property type="molecule type" value="Genomic_DNA"/>
</dbReference>
<keyword evidence="1" id="KW-0812">Transmembrane</keyword>
<keyword evidence="1" id="KW-1133">Transmembrane helix</keyword>